<name>A0AC60QBL7_IXOPE</name>
<evidence type="ECO:0000313" key="1">
    <source>
        <dbReference type="EMBL" id="KAG0431089.1"/>
    </source>
</evidence>
<dbReference type="Proteomes" id="UP000805193">
    <property type="component" value="Unassembled WGS sequence"/>
</dbReference>
<proteinExistence type="predicted"/>
<comment type="caution">
    <text evidence="1">The sequence shown here is derived from an EMBL/GenBank/DDBJ whole genome shotgun (WGS) entry which is preliminary data.</text>
</comment>
<keyword evidence="2" id="KW-1185">Reference proteome</keyword>
<protein>
    <submittedName>
        <fullName evidence="1">Uncharacterized protein</fullName>
    </submittedName>
</protein>
<sequence length="263" mass="30466">MTVKCMGFGPKENKDKFFIYTVVSGVKGYLYFVKVAGPRWMKNREPFEITNIVRFYNLCMVAVNARFLYIVLKNTYLPGGRYSLWCQGITGYMDEELTEYYKNGWFFVAVRYVDLLDTVFCVLRKKFRQITHLHVIHHVIVATNVWFWTLFAPEGQVALGLAINVFVHVIMYSYYFLATLGPGVQKYLWWKKYLTTLQITQFAEPRQDKGDNGQLIPSQGNRLDEPRICEEVGTSACKGMRPRILSLTIDQSGYLTAKLAAHK</sequence>
<evidence type="ECO:0000313" key="2">
    <source>
        <dbReference type="Proteomes" id="UP000805193"/>
    </source>
</evidence>
<dbReference type="EMBL" id="JABSTQ010009259">
    <property type="protein sequence ID" value="KAG0431089.1"/>
    <property type="molecule type" value="Genomic_DNA"/>
</dbReference>
<reference evidence="1 2" key="1">
    <citation type="journal article" date="2020" name="Cell">
        <title>Large-Scale Comparative Analyses of Tick Genomes Elucidate Their Genetic Diversity and Vector Capacities.</title>
        <authorList>
            <consortium name="Tick Genome and Microbiome Consortium (TIGMIC)"/>
            <person name="Jia N."/>
            <person name="Wang J."/>
            <person name="Shi W."/>
            <person name="Du L."/>
            <person name="Sun Y."/>
            <person name="Zhan W."/>
            <person name="Jiang J.F."/>
            <person name="Wang Q."/>
            <person name="Zhang B."/>
            <person name="Ji P."/>
            <person name="Bell-Sakyi L."/>
            <person name="Cui X.M."/>
            <person name="Yuan T.T."/>
            <person name="Jiang B.G."/>
            <person name="Yang W.F."/>
            <person name="Lam T.T."/>
            <person name="Chang Q.C."/>
            <person name="Ding S.J."/>
            <person name="Wang X.J."/>
            <person name="Zhu J.G."/>
            <person name="Ruan X.D."/>
            <person name="Zhao L."/>
            <person name="Wei J.T."/>
            <person name="Ye R.Z."/>
            <person name="Que T.C."/>
            <person name="Du C.H."/>
            <person name="Zhou Y.H."/>
            <person name="Cheng J.X."/>
            <person name="Dai P.F."/>
            <person name="Guo W.B."/>
            <person name="Han X.H."/>
            <person name="Huang E.J."/>
            <person name="Li L.F."/>
            <person name="Wei W."/>
            <person name="Gao Y.C."/>
            <person name="Liu J.Z."/>
            <person name="Shao H.Z."/>
            <person name="Wang X."/>
            <person name="Wang C.C."/>
            <person name="Yang T.C."/>
            <person name="Huo Q.B."/>
            <person name="Li W."/>
            <person name="Chen H.Y."/>
            <person name="Chen S.E."/>
            <person name="Zhou L.G."/>
            <person name="Ni X.B."/>
            <person name="Tian J.H."/>
            <person name="Sheng Y."/>
            <person name="Liu T."/>
            <person name="Pan Y.S."/>
            <person name="Xia L.Y."/>
            <person name="Li J."/>
            <person name="Zhao F."/>
            <person name="Cao W.C."/>
        </authorList>
    </citation>
    <scope>NUCLEOTIDE SEQUENCE [LARGE SCALE GENOMIC DNA]</scope>
    <source>
        <strain evidence="1">Iper-2018</strain>
    </source>
</reference>
<gene>
    <name evidence="1" type="ORF">HPB47_022115</name>
</gene>
<organism evidence="1 2">
    <name type="scientific">Ixodes persulcatus</name>
    <name type="common">Taiga tick</name>
    <dbReference type="NCBI Taxonomy" id="34615"/>
    <lineage>
        <taxon>Eukaryota</taxon>
        <taxon>Metazoa</taxon>
        <taxon>Ecdysozoa</taxon>
        <taxon>Arthropoda</taxon>
        <taxon>Chelicerata</taxon>
        <taxon>Arachnida</taxon>
        <taxon>Acari</taxon>
        <taxon>Parasitiformes</taxon>
        <taxon>Ixodida</taxon>
        <taxon>Ixodoidea</taxon>
        <taxon>Ixodidae</taxon>
        <taxon>Ixodinae</taxon>
        <taxon>Ixodes</taxon>
    </lineage>
</organism>
<accession>A0AC60QBL7</accession>